<keyword evidence="3" id="KW-1185">Reference proteome</keyword>
<protein>
    <submittedName>
        <fullName evidence="2">Uncharacterized protein</fullName>
    </submittedName>
</protein>
<dbReference type="Proteomes" id="UP000289886">
    <property type="component" value="Unassembled WGS sequence"/>
</dbReference>
<name>A0A662YZT1_ACIRT</name>
<dbReference type="AlphaFoldDB" id="A0A662YZT1"/>
<feature type="region of interest" description="Disordered" evidence="1">
    <location>
        <begin position="27"/>
        <end position="51"/>
    </location>
</feature>
<gene>
    <name evidence="2" type="ORF">EOD39_5815</name>
</gene>
<organism evidence="2 3">
    <name type="scientific">Acipenser ruthenus</name>
    <name type="common">Sterlet sturgeon</name>
    <dbReference type="NCBI Taxonomy" id="7906"/>
    <lineage>
        <taxon>Eukaryota</taxon>
        <taxon>Metazoa</taxon>
        <taxon>Chordata</taxon>
        <taxon>Craniata</taxon>
        <taxon>Vertebrata</taxon>
        <taxon>Euteleostomi</taxon>
        <taxon>Actinopterygii</taxon>
        <taxon>Chondrostei</taxon>
        <taxon>Acipenseriformes</taxon>
        <taxon>Acipenseridae</taxon>
        <taxon>Acipenser</taxon>
    </lineage>
</organism>
<sequence length="131" mass="14249">MMHQPRTRDQPARAPLKLAAMMGLRPGKPTRACHCSEPPVWESRARDRPGPLAGYPKLRQWGEAGGMGKFHGLVPTAIRQQVWLAAPTSLEQALAHAEQVEAVLEEGSRDRAMKRVCGATGEGSARCASEQ</sequence>
<comment type="caution">
    <text evidence="2">The sequence shown here is derived from an EMBL/GenBank/DDBJ whole genome shotgun (WGS) entry which is preliminary data.</text>
</comment>
<accession>A0A662YZT1</accession>
<evidence type="ECO:0000313" key="2">
    <source>
        <dbReference type="EMBL" id="RXN01666.1"/>
    </source>
</evidence>
<dbReference type="EMBL" id="SCEB01000026">
    <property type="protein sequence ID" value="RXN01666.1"/>
    <property type="molecule type" value="Genomic_DNA"/>
</dbReference>
<reference evidence="2 3" key="1">
    <citation type="submission" date="2019-01" db="EMBL/GenBank/DDBJ databases">
        <title>Draft Genome and Complete Hox-Cluster Characterization of the Sterlet Sturgeon (Acipenser ruthenus).</title>
        <authorList>
            <person name="Wei Q."/>
        </authorList>
    </citation>
    <scope>NUCLEOTIDE SEQUENCE [LARGE SCALE GENOMIC DNA]</scope>
    <source>
        <strain evidence="2">WHYD16114868_AA</strain>
        <tissue evidence="2">Blood</tissue>
    </source>
</reference>
<proteinExistence type="predicted"/>
<evidence type="ECO:0000313" key="3">
    <source>
        <dbReference type="Proteomes" id="UP000289886"/>
    </source>
</evidence>
<evidence type="ECO:0000256" key="1">
    <source>
        <dbReference type="SAM" id="MobiDB-lite"/>
    </source>
</evidence>